<dbReference type="Pfam" id="PF20706">
    <property type="entry name" value="GT4-conflict"/>
    <property type="match status" value="1"/>
</dbReference>
<reference evidence="3 4" key="1">
    <citation type="submission" date="2023-12" db="EMBL/GenBank/DDBJ databases">
        <title>Streptomyces sp. V4-01.</title>
        <authorList>
            <person name="Somphong A."/>
            <person name="Phongsopitanun W."/>
        </authorList>
    </citation>
    <scope>NUCLEOTIDE SEQUENCE [LARGE SCALE GENOMIC DNA]</scope>
    <source>
        <strain evidence="3 4">V4-01</strain>
    </source>
</reference>
<dbReference type="EMBL" id="JAZEWV010000004">
    <property type="protein sequence ID" value="MEE4541867.1"/>
    <property type="molecule type" value="Genomic_DNA"/>
</dbReference>
<dbReference type="CDD" id="cd03801">
    <property type="entry name" value="GT4_PimA-like"/>
    <property type="match status" value="1"/>
</dbReference>
<dbReference type="RefSeq" id="WP_330793768.1">
    <property type="nucleotide sequence ID" value="NZ_JAZEWV010000004.1"/>
</dbReference>
<protein>
    <recommendedName>
        <fullName evidence="1">D-inositol 3-phosphate glycosyltransferase</fullName>
    </recommendedName>
</protein>
<gene>
    <name evidence="3" type="ORF">V2S66_07765</name>
</gene>
<evidence type="ECO:0000313" key="3">
    <source>
        <dbReference type="EMBL" id="MEE4541867.1"/>
    </source>
</evidence>
<dbReference type="Pfam" id="PF13191">
    <property type="entry name" value="AAA_16"/>
    <property type="match status" value="1"/>
</dbReference>
<keyword evidence="3" id="KW-0328">Glycosyltransferase</keyword>
<name>A0ABU7P9V0_9ACTN</name>
<dbReference type="PANTHER" id="PTHR12526">
    <property type="entry name" value="GLYCOSYLTRANSFERASE"/>
    <property type="match status" value="1"/>
</dbReference>
<dbReference type="SUPFAM" id="SSF53756">
    <property type="entry name" value="UDP-Glycosyltransferase/glycogen phosphorylase"/>
    <property type="match status" value="1"/>
</dbReference>
<proteinExistence type="predicted"/>
<keyword evidence="4" id="KW-1185">Reference proteome</keyword>
<dbReference type="SUPFAM" id="SSF52540">
    <property type="entry name" value="P-loop containing nucleoside triphosphate hydrolases"/>
    <property type="match status" value="1"/>
</dbReference>
<dbReference type="PANTHER" id="PTHR12526:SF635">
    <property type="entry name" value="GLYCOSYL TRANSFERASE GROUP 1"/>
    <property type="match status" value="1"/>
</dbReference>
<keyword evidence="3" id="KW-0808">Transferase</keyword>
<dbReference type="Gene3D" id="3.40.50.300">
    <property type="entry name" value="P-loop containing nucleotide triphosphate hydrolases"/>
    <property type="match status" value="1"/>
</dbReference>
<evidence type="ECO:0000259" key="2">
    <source>
        <dbReference type="Pfam" id="PF13191"/>
    </source>
</evidence>
<dbReference type="Proteomes" id="UP001344658">
    <property type="component" value="Unassembled WGS sequence"/>
</dbReference>
<sequence length="761" mass="80551">MSTTGPYRFVGMIPTGGQFVERPELTRRITGLWRQPGRPGNLSLFGHRRVGKSALVAHALGQLAHGERPDLAVVGLGLGGQGSVYDLFGAVTRQIAAAFPDAAGLTELSAAVGAARGWFDLHGALAAFFREVGRRNLHVLLVLDDFDRAPRVLPELSAFQLLRSLASEPGYTVGLLTVSRRPVIDIETDAAGGSYLDGVIAQRAYVGMFTAAEAGALVDRARAAGVDLSAVLPGLVARSGLHPYLLGLLCRELVEHHGQTGVVDVDAAFGSVAGEFRAHFDRLLEAVDVDSGGRGRALLRSIAAGERLPARTQDLQQLTDLGVVVANGEDLRLFAAEFASYVRDPRQPQDAGGAAGGRRGAGAHRCTALVVATEWSSAHGGLSTLNRQLCTALAGQRVQVFCTVLEATAEEVADAAARGVTLLVRTPVAGAPAETRLFRRPGLPDGVVPDLVIGHGRITGPAALMLAEDHFPSAKKLHFVHMDPDEIEWHKPDHADDAVYDAESRRNIELALGRAADRLVAVGPRLHGRFLGSLSRPEDQEPLRFDPGFDLADERPRKVPGGTPVTVLLTGRAEDARLKGLDLAAKACGLAAEWRHEAQLRRIELVVRGVPEQGSAAQVATLRDWADSTRLGIVPRHYTTDAQSLADDLGRASLVVMPSRAEGFGLAGLEALVAGTPVLVSGESGLGELLRDALGAEAAGRCVVPMSGDSAKDVDTWARAVDRVLRDPAAEFARAQELRADLAGRLTWASSADGLLTALGF</sequence>
<dbReference type="Gene3D" id="3.40.50.2000">
    <property type="entry name" value="Glycogen Phosphorylase B"/>
    <property type="match status" value="2"/>
</dbReference>
<evidence type="ECO:0000313" key="4">
    <source>
        <dbReference type="Proteomes" id="UP001344658"/>
    </source>
</evidence>
<feature type="domain" description="Orc1-like AAA ATPase" evidence="2">
    <location>
        <begin position="18"/>
        <end position="169"/>
    </location>
</feature>
<evidence type="ECO:0000256" key="1">
    <source>
        <dbReference type="ARBA" id="ARBA00021292"/>
    </source>
</evidence>
<dbReference type="GO" id="GO:0016757">
    <property type="term" value="F:glycosyltransferase activity"/>
    <property type="evidence" value="ECO:0007669"/>
    <property type="project" value="UniProtKB-KW"/>
</dbReference>
<accession>A0ABU7P9V0</accession>
<dbReference type="InterPro" id="IPR027417">
    <property type="entry name" value="P-loop_NTPase"/>
</dbReference>
<organism evidence="3 4">
    <name type="scientific">Actinacidiphila polyblastidii</name>
    <dbReference type="NCBI Taxonomy" id="3110430"/>
    <lineage>
        <taxon>Bacteria</taxon>
        <taxon>Bacillati</taxon>
        <taxon>Actinomycetota</taxon>
        <taxon>Actinomycetes</taxon>
        <taxon>Kitasatosporales</taxon>
        <taxon>Streptomycetaceae</taxon>
        <taxon>Actinacidiphila</taxon>
    </lineage>
</organism>
<dbReference type="InterPro" id="IPR041664">
    <property type="entry name" value="AAA_16"/>
</dbReference>
<comment type="caution">
    <text evidence="3">The sequence shown here is derived from an EMBL/GenBank/DDBJ whole genome shotgun (WGS) entry which is preliminary data.</text>
</comment>